<organism evidence="1">
    <name type="scientific">marine metagenome</name>
    <dbReference type="NCBI Taxonomy" id="408172"/>
    <lineage>
        <taxon>unclassified sequences</taxon>
        <taxon>metagenomes</taxon>
        <taxon>ecological metagenomes</taxon>
    </lineage>
</organism>
<name>A0A381Z468_9ZZZZ</name>
<dbReference type="AlphaFoldDB" id="A0A381Z468"/>
<evidence type="ECO:0000313" key="1">
    <source>
        <dbReference type="EMBL" id="SVA83731.1"/>
    </source>
</evidence>
<proteinExistence type="predicted"/>
<dbReference type="EMBL" id="UINC01019788">
    <property type="protein sequence ID" value="SVA83731.1"/>
    <property type="molecule type" value="Genomic_DNA"/>
</dbReference>
<protein>
    <submittedName>
        <fullName evidence="1">Uncharacterized protein</fullName>
    </submittedName>
</protein>
<reference evidence="1" key="1">
    <citation type="submission" date="2018-05" db="EMBL/GenBank/DDBJ databases">
        <authorList>
            <person name="Lanie J.A."/>
            <person name="Ng W.-L."/>
            <person name="Kazmierczak K.M."/>
            <person name="Andrzejewski T.M."/>
            <person name="Davidsen T.M."/>
            <person name="Wayne K.J."/>
            <person name="Tettelin H."/>
            <person name="Glass J.I."/>
            <person name="Rusch D."/>
            <person name="Podicherti R."/>
            <person name="Tsui H.-C.T."/>
            <person name="Winkler M.E."/>
        </authorList>
    </citation>
    <scope>NUCLEOTIDE SEQUENCE</scope>
</reference>
<gene>
    <name evidence="1" type="ORF">METZ01_LOCUS136585</name>
</gene>
<sequence length="101" mass="11964">MLMQEYLLTYYTKPVISTIISFQTVICLTPHALENPVEVTQEEYDKLVHMKERGWSHCNSKEEFLAKLHYLRGGLTQGKINEIEFLEREKKLVINYWNRGS</sequence>
<accession>A0A381Z468</accession>